<feature type="signal peptide" evidence="2">
    <location>
        <begin position="1"/>
        <end position="25"/>
    </location>
</feature>
<evidence type="ECO:0000256" key="1">
    <source>
        <dbReference type="SAM" id="MobiDB-lite"/>
    </source>
</evidence>
<sequence length="133" mass="15138">MHSSSRAIWLHLLLFFADIPAFTTQSRFPPASRAYFHFADVGPCWSWPPGTAFRSDSGRSETKKRLDPLRRTVDTTTNHPRVQSRELDQDIFSISQIARHSSKFLIGKSQDRSKSYDTTGNLVKGPLRKSQNS</sequence>
<evidence type="ECO:0000256" key="2">
    <source>
        <dbReference type="SAM" id="SignalP"/>
    </source>
</evidence>
<accession>A0AAW1AMA0</accession>
<feature type="chain" id="PRO_5043609491" description="Secreted protein" evidence="2">
    <location>
        <begin position="26"/>
        <end position="133"/>
    </location>
</feature>
<evidence type="ECO:0008006" key="5">
    <source>
        <dbReference type="Google" id="ProtNLM"/>
    </source>
</evidence>
<reference evidence="3 4" key="1">
    <citation type="submission" date="2024-05" db="EMBL/GenBank/DDBJ databases">
        <title>The nuclear and mitochondrial genome assemblies of Tetragonisca angustula (Apidae: Meliponini), a tiny yet remarkable pollinator in the Neotropics.</title>
        <authorList>
            <person name="Ferrari R."/>
            <person name="Ricardo P.C."/>
            <person name="Dias F.C."/>
            <person name="Araujo N.S."/>
            <person name="Soares D.O."/>
            <person name="Zhou Q.-S."/>
            <person name="Zhu C.-D."/>
            <person name="Coutinho L."/>
            <person name="Airas M.C."/>
            <person name="Batista T.M."/>
        </authorList>
    </citation>
    <scope>NUCLEOTIDE SEQUENCE [LARGE SCALE GENOMIC DNA]</scope>
    <source>
        <strain evidence="3">ASF017062</strain>
        <tissue evidence="3">Abdomen</tissue>
    </source>
</reference>
<proteinExistence type="predicted"/>
<organism evidence="3 4">
    <name type="scientific">Tetragonisca angustula</name>
    <dbReference type="NCBI Taxonomy" id="166442"/>
    <lineage>
        <taxon>Eukaryota</taxon>
        <taxon>Metazoa</taxon>
        <taxon>Ecdysozoa</taxon>
        <taxon>Arthropoda</taxon>
        <taxon>Hexapoda</taxon>
        <taxon>Insecta</taxon>
        <taxon>Pterygota</taxon>
        <taxon>Neoptera</taxon>
        <taxon>Endopterygota</taxon>
        <taxon>Hymenoptera</taxon>
        <taxon>Apocrita</taxon>
        <taxon>Aculeata</taxon>
        <taxon>Apoidea</taxon>
        <taxon>Anthophila</taxon>
        <taxon>Apidae</taxon>
        <taxon>Tetragonisca</taxon>
    </lineage>
</organism>
<keyword evidence="2" id="KW-0732">Signal</keyword>
<name>A0AAW1AMA0_9HYME</name>
<comment type="caution">
    <text evidence="3">The sequence shown here is derived from an EMBL/GenBank/DDBJ whole genome shotgun (WGS) entry which is preliminary data.</text>
</comment>
<evidence type="ECO:0000313" key="4">
    <source>
        <dbReference type="Proteomes" id="UP001432146"/>
    </source>
</evidence>
<dbReference type="EMBL" id="JAWNGG020000003">
    <property type="protein sequence ID" value="KAK9310437.1"/>
    <property type="molecule type" value="Genomic_DNA"/>
</dbReference>
<evidence type="ECO:0000313" key="3">
    <source>
        <dbReference type="EMBL" id="KAK9310437.1"/>
    </source>
</evidence>
<feature type="region of interest" description="Disordered" evidence="1">
    <location>
        <begin position="105"/>
        <end position="133"/>
    </location>
</feature>
<dbReference type="AlphaFoldDB" id="A0AAW1AMA0"/>
<dbReference type="Proteomes" id="UP001432146">
    <property type="component" value="Unassembled WGS sequence"/>
</dbReference>
<keyword evidence="4" id="KW-1185">Reference proteome</keyword>
<gene>
    <name evidence="3" type="ORF">QLX08_000197</name>
</gene>
<protein>
    <recommendedName>
        <fullName evidence="5">Secreted protein</fullName>
    </recommendedName>
</protein>